<keyword evidence="2" id="KW-1185">Reference proteome</keyword>
<evidence type="ECO:0000313" key="1">
    <source>
        <dbReference type="EMBL" id="PQL12049.1"/>
    </source>
</evidence>
<dbReference type="Proteomes" id="UP000238774">
    <property type="component" value="Unassembled WGS sequence"/>
</dbReference>
<proteinExistence type="predicted"/>
<accession>A0ABX5BX09</accession>
<gene>
    <name evidence="1" type="ORF">VRHSUH09_06380</name>
</gene>
<dbReference type="RefSeq" id="WP_105081712.1">
    <property type="nucleotide sequence ID" value="NZ_PPCX01000010.1"/>
</dbReference>
<reference evidence="1 2" key="1">
    <citation type="submission" date="2018-01" db="EMBL/GenBank/DDBJ databases">
        <title>Draft genome sequences of clinical isolates and type strains of oral Veillonella including Veillonella infantum sp., nov.</title>
        <authorList>
            <person name="Mashima I."/>
            <person name="Liao Y.-C."/>
            <person name="Sabharwal A."/>
            <person name="Haase E.M."/>
            <person name="Nakazawa F."/>
            <person name="Scannapieco F.A."/>
        </authorList>
    </citation>
    <scope>NUCLEOTIDE SEQUENCE [LARGE SCALE GENOMIC DNA]</scope>
    <source>
        <strain evidence="1 2">JCM 15642</strain>
    </source>
</reference>
<organism evidence="1 2">
    <name type="scientific">Veillonella rogosae JCM 15642</name>
    <dbReference type="NCBI Taxonomy" id="1298595"/>
    <lineage>
        <taxon>Bacteria</taxon>
        <taxon>Bacillati</taxon>
        <taxon>Bacillota</taxon>
        <taxon>Negativicutes</taxon>
        <taxon>Veillonellales</taxon>
        <taxon>Veillonellaceae</taxon>
        <taxon>Veillonella</taxon>
    </lineage>
</organism>
<sequence>MNIHDKEIVGFLYKKNDQLLVLLSSDENNIFFNSVIFFHFNNVSDQNIIFDIYEWGKEDIPNEIIKLFPCINPFIEDKEIYNFHYINSSVGLEGIVITKK</sequence>
<dbReference type="EMBL" id="PPCX01000010">
    <property type="protein sequence ID" value="PQL12049.1"/>
    <property type="molecule type" value="Genomic_DNA"/>
</dbReference>
<name>A0ABX5BX09_9FIRM</name>
<comment type="caution">
    <text evidence="1">The sequence shown here is derived from an EMBL/GenBank/DDBJ whole genome shotgun (WGS) entry which is preliminary data.</text>
</comment>
<evidence type="ECO:0000313" key="2">
    <source>
        <dbReference type="Proteomes" id="UP000238774"/>
    </source>
</evidence>
<protein>
    <submittedName>
        <fullName evidence="1">Uncharacterized protein</fullName>
    </submittedName>
</protein>